<feature type="domain" description="YCII-related" evidence="2">
    <location>
        <begin position="1"/>
        <end position="82"/>
    </location>
</feature>
<dbReference type="Pfam" id="PF03795">
    <property type="entry name" value="YCII"/>
    <property type="match status" value="1"/>
</dbReference>
<comment type="similarity">
    <text evidence="1">Belongs to the YciI family.</text>
</comment>
<gene>
    <name evidence="3" type="ORF">K1W69_01360</name>
</gene>
<protein>
    <submittedName>
        <fullName evidence="3">YciI family protein</fullName>
    </submittedName>
</protein>
<evidence type="ECO:0000313" key="4">
    <source>
        <dbReference type="Proteomes" id="UP001196509"/>
    </source>
</evidence>
<evidence type="ECO:0000313" key="3">
    <source>
        <dbReference type="EMBL" id="MBW8635818.1"/>
    </source>
</evidence>
<proteinExistence type="inferred from homology"/>
<evidence type="ECO:0000256" key="1">
    <source>
        <dbReference type="ARBA" id="ARBA00007689"/>
    </source>
</evidence>
<sequence>MFVVDLHYIVPLEDIEPFIDPHLAFLDEHYASGCFIVSGAKVPRTGGVIIATAESLTALERLLEADPFRKEKLAEYTITEFRPGRAAPQLKE</sequence>
<dbReference type="PANTHER" id="PTHR37828:SF1">
    <property type="entry name" value="YCII-RELATED DOMAIN-CONTAINING PROTEIN"/>
    <property type="match status" value="1"/>
</dbReference>
<dbReference type="Proteomes" id="UP001196509">
    <property type="component" value="Unassembled WGS sequence"/>
</dbReference>
<organism evidence="3 4">
    <name type="scientific">Flavimaribacter sediminis</name>
    <dbReference type="NCBI Taxonomy" id="2865987"/>
    <lineage>
        <taxon>Bacteria</taxon>
        <taxon>Pseudomonadati</taxon>
        <taxon>Pseudomonadota</taxon>
        <taxon>Alphaproteobacteria</taxon>
        <taxon>Hyphomicrobiales</taxon>
        <taxon>Rhizobiaceae</taxon>
        <taxon>Flavimaribacter</taxon>
    </lineage>
</organism>
<dbReference type="InterPro" id="IPR005545">
    <property type="entry name" value="YCII"/>
</dbReference>
<dbReference type="SUPFAM" id="SSF54909">
    <property type="entry name" value="Dimeric alpha+beta barrel"/>
    <property type="match status" value="1"/>
</dbReference>
<accession>A0AAE2ZK73</accession>
<dbReference type="AlphaFoldDB" id="A0AAE2ZK73"/>
<name>A0AAE2ZK73_9HYPH</name>
<keyword evidence="4" id="KW-1185">Reference proteome</keyword>
<dbReference type="InterPro" id="IPR011008">
    <property type="entry name" value="Dimeric_a/b-barrel"/>
</dbReference>
<dbReference type="PANTHER" id="PTHR37828">
    <property type="entry name" value="GSR2449 PROTEIN"/>
    <property type="match status" value="1"/>
</dbReference>
<evidence type="ECO:0000259" key="2">
    <source>
        <dbReference type="Pfam" id="PF03795"/>
    </source>
</evidence>
<dbReference type="EMBL" id="JAICBX010000001">
    <property type="protein sequence ID" value="MBW8635818.1"/>
    <property type="molecule type" value="Genomic_DNA"/>
</dbReference>
<reference evidence="3" key="1">
    <citation type="submission" date="2021-08" db="EMBL/GenBank/DDBJ databases">
        <title>Hoeflea bacterium WL0058 sp. nov., isolated from the sediment.</title>
        <authorList>
            <person name="Wang L."/>
            <person name="Zhang D."/>
        </authorList>
    </citation>
    <scope>NUCLEOTIDE SEQUENCE</scope>
    <source>
        <strain evidence="3">WL0058</strain>
    </source>
</reference>
<comment type="caution">
    <text evidence="3">The sequence shown here is derived from an EMBL/GenBank/DDBJ whole genome shotgun (WGS) entry which is preliminary data.</text>
</comment>
<dbReference type="Gene3D" id="3.30.70.1060">
    <property type="entry name" value="Dimeric alpha+beta barrel"/>
    <property type="match status" value="1"/>
</dbReference>